<evidence type="ECO:0000256" key="1">
    <source>
        <dbReference type="SAM" id="SignalP"/>
    </source>
</evidence>
<accession>A0A090X999</accession>
<feature type="chain" id="PRO_5001866766" evidence="1">
    <location>
        <begin position="29"/>
        <end position="96"/>
    </location>
</feature>
<reference evidence="2" key="1">
    <citation type="journal article" date="2015" name="PLoS Negl. Trop. Dis.">
        <title>Deep Sequencing Analysis of the Ixodes ricinus Haemocytome.</title>
        <authorList>
            <person name="Kotsyfakis M."/>
            <person name="Kopacek P."/>
            <person name="Franta Z."/>
            <person name="Pedra J.H."/>
            <person name="Ribeiro J.M."/>
        </authorList>
    </citation>
    <scope>NUCLEOTIDE SEQUENCE</scope>
</reference>
<protein>
    <submittedName>
        <fullName evidence="2">Putative secreted protein</fullName>
    </submittedName>
</protein>
<name>A0A090X999_IXORI</name>
<feature type="signal peptide" evidence="1">
    <location>
        <begin position="1"/>
        <end position="28"/>
    </location>
</feature>
<sequence>MALNVFTLLQVVFFVAIVFDANLHSVAAESKTSADGGSGKSIEVNFCETNCTRTNEGWVGCTGGCFCVHVSDRTEGQCMNLEGGDYEDNAPPEEED</sequence>
<proteinExistence type="evidence at transcript level"/>
<dbReference type="AlphaFoldDB" id="A0A090X999"/>
<dbReference type="EMBL" id="GBIH01002251">
    <property type="protein sequence ID" value="JAC92459.1"/>
    <property type="molecule type" value="mRNA"/>
</dbReference>
<keyword evidence="1" id="KW-0732">Signal</keyword>
<organism evidence="2">
    <name type="scientific">Ixodes ricinus</name>
    <name type="common">Common tick</name>
    <name type="synonym">Acarus ricinus</name>
    <dbReference type="NCBI Taxonomy" id="34613"/>
    <lineage>
        <taxon>Eukaryota</taxon>
        <taxon>Metazoa</taxon>
        <taxon>Ecdysozoa</taxon>
        <taxon>Arthropoda</taxon>
        <taxon>Chelicerata</taxon>
        <taxon>Arachnida</taxon>
        <taxon>Acari</taxon>
        <taxon>Parasitiformes</taxon>
        <taxon>Ixodida</taxon>
        <taxon>Ixodoidea</taxon>
        <taxon>Ixodidae</taxon>
        <taxon>Ixodinae</taxon>
        <taxon>Ixodes</taxon>
    </lineage>
</organism>
<evidence type="ECO:0000313" key="2">
    <source>
        <dbReference type="EMBL" id="JAC92459.1"/>
    </source>
</evidence>